<reference evidence="2" key="1">
    <citation type="submission" date="2016-10" db="EMBL/GenBank/DDBJ databases">
        <authorList>
            <person name="Varghese N."/>
            <person name="Submissions S."/>
        </authorList>
    </citation>
    <scope>NUCLEOTIDE SEQUENCE [LARGE SCALE GENOMIC DNA]</scope>
    <source>
        <strain evidence="2">DSM 22427</strain>
    </source>
</reference>
<organism evidence="1 2">
    <name type="scientific">Halostagnicola kamekurae</name>
    <dbReference type="NCBI Taxonomy" id="619731"/>
    <lineage>
        <taxon>Archaea</taxon>
        <taxon>Methanobacteriati</taxon>
        <taxon>Methanobacteriota</taxon>
        <taxon>Stenosarchaea group</taxon>
        <taxon>Halobacteria</taxon>
        <taxon>Halobacteriales</taxon>
        <taxon>Natrialbaceae</taxon>
        <taxon>Halostagnicola</taxon>
    </lineage>
</organism>
<accession>A0A1I6NXG8</accession>
<name>A0A1I6NXG8_9EURY</name>
<keyword evidence="2" id="KW-1185">Reference proteome</keyword>
<gene>
    <name evidence="1" type="ORF">SAMN04488556_0177</name>
</gene>
<dbReference type="AlphaFoldDB" id="A0A1I6NXG8"/>
<proteinExistence type="predicted"/>
<dbReference type="Proteomes" id="UP000199199">
    <property type="component" value="Unassembled WGS sequence"/>
</dbReference>
<dbReference type="EMBL" id="FOZS01000001">
    <property type="protein sequence ID" value="SFS32570.1"/>
    <property type="molecule type" value="Genomic_DNA"/>
</dbReference>
<evidence type="ECO:0000313" key="1">
    <source>
        <dbReference type="EMBL" id="SFS32570.1"/>
    </source>
</evidence>
<evidence type="ECO:0000313" key="2">
    <source>
        <dbReference type="Proteomes" id="UP000199199"/>
    </source>
</evidence>
<sequence length="138" mass="15116">MIAMSATMIRFTIDHSGPERHERSAELARAILASTDRSLSELEVVGIEPLLTNHVDAESAERLRDAGVQVDDETLRGTVDATPAVVDAVLSLFSDSLLVARLSTSRGRRFSRATIPTPNRVACWPPSTNRSARRFRSS</sequence>
<protein>
    <submittedName>
        <fullName evidence="1">Uncharacterized protein</fullName>
    </submittedName>
</protein>